<dbReference type="EMBL" id="QGNA01000004">
    <property type="protein sequence ID" value="PWS35613.1"/>
    <property type="molecule type" value="Genomic_DNA"/>
</dbReference>
<dbReference type="PROSITE" id="PS51077">
    <property type="entry name" value="HTH_ICLR"/>
    <property type="match status" value="1"/>
</dbReference>
<dbReference type="FunFam" id="1.10.10.10:FF:000056">
    <property type="entry name" value="IclR family transcriptional regulator"/>
    <property type="match status" value="1"/>
</dbReference>
<dbReference type="SUPFAM" id="SSF46785">
    <property type="entry name" value="Winged helix' DNA-binding domain"/>
    <property type="match status" value="1"/>
</dbReference>
<evidence type="ECO:0000256" key="3">
    <source>
        <dbReference type="ARBA" id="ARBA00023163"/>
    </source>
</evidence>
<evidence type="ECO:0000313" key="7">
    <source>
        <dbReference type="Proteomes" id="UP000245765"/>
    </source>
</evidence>
<evidence type="ECO:0000256" key="1">
    <source>
        <dbReference type="ARBA" id="ARBA00023015"/>
    </source>
</evidence>
<dbReference type="InterPro" id="IPR050707">
    <property type="entry name" value="HTH_MetabolicPath_Reg"/>
</dbReference>
<gene>
    <name evidence="6" type="ORF">DFH01_18635</name>
</gene>
<dbReference type="GO" id="GO:0003700">
    <property type="term" value="F:DNA-binding transcription factor activity"/>
    <property type="evidence" value="ECO:0007669"/>
    <property type="project" value="TreeGrafter"/>
</dbReference>
<dbReference type="Proteomes" id="UP000245765">
    <property type="component" value="Unassembled WGS sequence"/>
</dbReference>
<protein>
    <submittedName>
        <fullName evidence="6">IclR family transcriptional regulator</fullName>
    </submittedName>
</protein>
<name>A0A317FAW6_9PROT</name>
<evidence type="ECO:0000259" key="4">
    <source>
        <dbReference type="PROSITE" id="PS51077"/>
    </source>
</evidence>
<keyword evidence="3" id="KW-0804">Transcription</keyword>
<evidence type="ECO:0000313" key="6">
    <source>
        <dbReference type="EMBL" id="PWS35613.1"/>
    </source>
</evidence>
<keyword evidence="2" id="KW-0238">DNA-binding</keyword>
<reference evidence="7" key="1">
    <citation type="submission" date="2018-05" db="EMBL/GenBank/DDBJ databases">
        <authorList>
            <person name="Du Z."/>
            <person name="Wang X."/>
        </authorList>
    </citation>
    <scope>NUCLEOTIDE SEQUENCE [LARGE SCALE GENOMIC DNA]</scope>
    <source>
        <strain evidence="7">CQN31</strain>
    </source>
</reference>
<feature type="domain" description="IclR-ED" evidence="5">
    <location>
        <begin position="83"/>
        <end position="265"/>
    </location>
</feature>
<dbReference type="InterPro" id="IPR036390">
    <property type="entry name" value="WH_DNA-bd_sf"/>
</dbReference>
<proteinExistence type="predicted"/>
<dbReference type="InterPro" id="IPR014757">
    <property type="entry name" value="Tscrpt_reg_IclR_C"/>
</dbReference>
<evidence type="ECO:0000256" key="2">
    <source>
        <dbReference type="ARBA" id="ARBA00023125"/>
    </source>
</evidence>
<dbReference type="PROSITE" id="PS51078">
    <property type="entry name" value="ICLR_ED"/>
    <property type="match status" value="1"/>
</dbReference>
<feature type="domain" description="HTH iclR-type" evidence="4">
    <location>
        <begin position="20"/>
        <end position="82"/>
    </location>
</feature>
<sequence length="271" mass="29069">MLARQAGGGSMATPGEAEGLKSFAKAVRVLECFSTRDRSLTLGEISRRAGFPKATTHRLVVALREMGMLEQARERDEYRLGLKLFELGNIALANLDLHREARPFVEQLTRISGHSVHLAVFDGRQAVVIHRADPHPEGSPAAFIESSPAHCTSVGKAILAFQPEEVVARLAALGTLMRYTDATITDPAALAAHLAETRARGWSLDEGEHQPGLRCVGAPIRDATARVFAAISVSAPMRELPPSRVPAAVRMVRHAAAGISAALGCRDQPLP</sequence>
<evidence type="ECO:0000259" key="5">
    <source>
        <dbReference type="PROSITE" id="PS51078"/>
    </source>
</evidence>
<dbReference type="GO" id="GO:0045892">
    <property type="term" value="P:negative regulation of DNA-templated transcription"/>
    <property type="evidence" value="ECO:0007669"/>
    <property type="project" value="TreeGrafter"/>
</dbReference>
<comment type="caution">
    <text evidence="6">The sequence shown here is derived from an EMBL/GenBank/DDBJ whole genome shotgun (WGS) entry which is preliminary data.</text>
</comment>
<keyword evidence="1" id="KW-0805">Transcription regulation</keyword>
<dbReference type="SMART" id="SM00346">
    <property type="entry name" value="HTH_ICLR"/>
    <property type="match status" value="1"/>
</dbReference>
<dbReference type="GO" id="GO:0003677">
    <property type="term" value="F:DNA binding"/>
    <property type="evidence" value="ECO:0007669"/>
    <property type="project" value="UniProtKB-KW"/>
</dbReference>
<dbReference type="Gene3D" id="3.30.450.40">
    <property type="match status" value="1"/>
</dbReference>
<dbReference type="Pfam" id="PF01614">
    <property type="entry name" value="IclR_C"/>
    <property type="match status" value="1"/>
</dbReference>
<dbReference type="OrthoDB" id="9807558at2"/>
<dbReference type="AlphaFoldDB" id="A0A317FAW6"/>
<dbReference type="InterPro" id="IPR005471">
    <property type="entry name" value="Tscrpt_reg_IclR_N"/>
</dbReference>
<organism evidence="6 7">
    <name type="scientific">Falsiroseomonas bella</name>
    <dbReference type="NCBI Taxonomy" id="2184016"/>
    <lineage>
        <taxon>Bacteria</taxon>
        <taxon>Pseudomonadati</taxon>
        <taxon>Pseudomonadota</taxon>
        <taxon>Alphaproteobacteria</taxon>
        <taxon>Acetobacterales</taxon>
        <taxon>Roseomonadaceae</taxon>
        <taxon>Falsiroseomonas</taxon>
    </lineage>
</organism>
<dbReference type="Gene3D" id="1.10.10.10">
    <property type="entry name" value="Winged helix-like DNA-binding domain superfamily/Winged helix DNA-binding domain"/>
    <property type="match status" value="1"/>
</dbReference>
<dbReference type="PANTHER" id="PTHR30136:SF35">
    <property type="entry name" value="HTH-TYPE TRANSCRIPTIONAL REGULATOR RV1719"/>
    <property type="match status" value="1"/>
</dbReference>
<dbReference type="SUPFAM" id="SSF55781">
    <property type="entry name" value="GAF domain-like"/>
    <property type="match status" value="1"/>
</dbReference>
<dbReference type="InterPro" id="IPR036388">
    <property type="entry name" value="WH-like_DNA-bd_sf"/>
</dbReference>
<dbReference type="PANTHER" id="PTHR30136">
    <property type="entry name" value="HELIX-TURN-HELIX TRANSCRIPTIONAL REGULATOR, ICLR FAMILY"/>
    <property type="match status" value="1"/>
</dbReference>
<accession>A0A317FAW6</accession>
<dbReference type="InterPro" id="IPR029016">
    <property type="entry name" value="GAF-like_dom_sf"/>
</dbReference>
<dbReference type="Pfam" id="PF09339">
    <property type="entry name" value="HTH_IclR"/>
    <property type="match status" value="1"/>
</dbReference>
<keyword evidence="7" id="KW-1185">Reference proteome</keyword>